<protein>
    <recommendedName>
        <fullName evidence="1">Transposase-associated domain-containing protein</fullName>
    </recommendedName>
</protein>
<proteinExistence type="predicted"/>
<keyword evidence="3" id="KW-1185">Reference proteome</keyword>
<sequence>MAGVKKFIKFAMQHCTSFLNEVKTRCTCQKCRNEKYYNVNKVELLLASQRFVLEYHYWMEHGEEELINNVDDPVDDDLMDEYPTSYHNMIHDHEGSSLNWNREE</sequence>
<organism evidence="2 3">
    <name type="scientific">Stephania yunnanensis</name>
    <dbReference type="NCBI Taxonomy" id="152371"/>
    <lineage>
        <taxon>Eukaryota</taxon>
        <taxon>Viridiplantae</taxon>
        <taxon>Streptophyta</taxon>
        <taxon>Embryophyta</taxon>
        <taxon>Tracheophyta</taxon>
        <taxon>Spermatophyta</taxon>
        <taxon>Magnoliopsida</taxon>
        <taxon>Ranunculales</taxon>
        <taxon>Menispermaceae</taxon>
        <taxon>Menispermoideae</taxon>
        <taxon>Cissampelideae</taxon>
        <taxon>Stephania</taxon>
    </lineage>
</organism>
<reference evidence="2 3" key="1">
    <citation type="submission" date="2024-01" db="EMBL/GenBank/DDBJ databases">
        <title>Genome assemblies of Stephania.</title>
        <authorList>
            <person name="Yang L."/>
        </authorList>
    </citation>
    <scope>NUCLEOTIDE SEQUENCE [LARGE SCALE GENOMIC DNA]</scope>
    <source>
        <strain evidence="2">YNDBR</strain>
        <tissue evidence="2">Leaf</tissue>
    </source>
</reference>
<dbReference type="EMBL" id="JBBNAF010000008">
    <property type="protein sequence ID" value="KAK9121017.1"/>
    <property type="molecule type" value="Genomic_DNA"/>
</dbReference>
<dbReference type="Proteomes" id="UP001420932">
    <property type="component" value="Unassembled WGS sequence"/>
</dbReference>
<dbReference type="InterPro" id="IPR029480">
    <property type="entry name" value="Transpos_assoc"/>
</dbReference>
<dbReference type="Pfam" id="PF13963">
    <property type="entry name" value="Transpos_assoc"/>
    <property type="match status" value="1"/>
</dbReference>
<dbReference type="AlphaFoldDB" id="A0AAP0ISL2"/>
<evidence type="ECO:0000259" key="1">
    <source>
        <dbReference type="Pfam" id="PF13963"/>
    </source>
</evidence>
<accession>A0AAP0ISL2</accession>
<evidence type="ECO:0000313" key="2">
    <source>
        <dbReference type="EMBL" id="KAK9121017.1"/>
    </source>
</evidence>
<comment type="caution">
    <text evidence="2">The sequence shown here is derived from an EMBL/GenBank/DDBJ whole genome shotgun (WGS) entry which is preliminary data.</text>
</comment>
<name>A0AAP0ISL2_9MAGN</name>
<evidence type="ECO:0000313" key="3">
    <source>
        <dbReference type="Proteomes" id="UP001420932"/>
    </source>
</evidence>
<gene>
    <name evidence="2" type="ORF">Syun_018634</name>
</gene>
<feature type="domain" description="Transposase-associated" evidence="1">
    <location>
        <begin position="2"/>
        <end position="63"/>
    </location>
</feature>